<dbReference type="EMBL" id="NBNE01006532">
    <property type="protein sequence ID" value="OWZ01909.1"/>
    <property type="molecule type" value="Genomic_DNA"/>
</dbReference>
<proteinExistence type="predicted"/>
<evidence type="ECO:0000259" key="1">
    <source>
        <dbReference type="Pfam" id="PF14214"/>
    </source>
</evidence>
<dbReference type="PANTHER" id="PTHR45786:SF74">
    <property type="entry name" value="ATP-DEPENDENT DNA HELICASE"/>
    <property type="match status" value="1"/>
</dbReference>
<dbReference type="STRING" id="4795.A0A225VAC9"/>
<organism evidence="2 3">
    <name type="scientific">Phytophthora megakarya</name>
    <dbReference type="NCBI Taxonomy" id="4795"/>
    <lineage>
        <taxon>Eukaryota</taxon>
        <taxon>Sar</taxon>
        <taxon>Stramenopiles</taxon>
        <taxon>Oomycota</taxon>
        <taxon>Peronosporomycetes</taxon>
        <taxon>Peronosporales</taxon>
        <taxon>Peronosporaceae</taxon>
        <taxon>Phytophthora</taxon>
    </lineage>
</organism>
<dbReference type="GO" id="GO:0004386">
    <property type="term" value="F:helicase activity"/>
    <property type="evidence" value="ECO:0007669"/>
    <property type="project" value="UniProtKB-KW"/>
</dbReference>
<sequence length="148" mass="16773">MSLREYGAYLLYDRTLSESLILRAGRLTRQIVCTSLRTISFNSDSRFFEVSLTSFAMNQLRVIQSPLRLKCASTRQVSCSEDQSSQFEVAEIERKIIIPPSFTDGPRYMSQGFLDAMAIVQEAGTPSLFITMTCNPNWPEIKENLRSG</sequence>
<dbReference type="Pfam" id="PF14214">
    <property type="entry name" value="Helitron_like_N"/>
    <property type="match status" value="1"/>
</dbReference>
<dbReference type="OrthoDB" id="120387at2759"/>
<dbReference type="Proteomes" id="UP000198211">
    <property type="component" value="Unassembled WGS sequence"/>
</dbReference>
<keyword evidence="2" id="KW-0378">Hydrolase</keyword>
<feature type="domain" description="Helitron helicase-like" evidence="1">
    <location>
        <begin position="6"/>
        <end position="146"/>
    </location>
</feature>
<keyword evidence="2" id="KW-0347">Helicase</keyword>
<evidence type="ECO:0000313" key="3">
    <source>
        <dbReference type="Proteomes" id="UP000198211"/>
    </source>
</evidence>
<dbReference type="InterPro" id="IPR025476">
    <property type="entry name" value="Helitron_helicase-like"/>
</dbReference>
<comment type="caution">
    <text evidence="2">The sequence shown here is derived from an EMBL/GenBank/DDBJ whole genome shotgun (WGS) entry which is preliminary data.</text>
</comment>
<gene>
    <name evidence="2" type="ORF">PHMEG_00026631</name>
</gene>
<reference evidence="3" key="1">
    <citation type="submission" date="2017-03" db="EMBL/GenBank/DDBJ databases">
        <title>Phytopthora megakarya and P. palmivora, two closely related causual agents of cacao black pod achieved similar genome size and gene model numbers by different mechanisms.</title>
        <authorList>
            <person name="Ali S."/>
            <person name="Shao J."/>
            <person name="Larry D.J."/>
            <person name="Kronmiller B."/>
            <person name="Shen D."/>
            <person name="Strem M.D."/>
            <person name="Melnick R.L."/>
            <person name="Guiltinan M.J."/>
            <person name="Tyler B.M."/>
            <person name="Meinhardt L.W."/>
            <person name="Bailey B.A."/>
        </authorList>
    </citation>
    <scope>NUCLEOTIDE SEQUENCE [LARGE SCALE GENOMIC DNA]</scope>
    <source>
        <strain evidence="3">zdho120</strain>
    </source>
</reference>
<keyword evidence="3" id="KW-1185">Reference proteome</keyword>
<accession>A0A225VAC9</accession>
<dbReference type="PANTHER" id="PTHR45786">
    <property type="entry name" value="DNA BINDING PROTEIN-LIKE"/>
    <property type="match status" value="1"/>
</dbReference>
<keyword evidence="2" id="KW-0547">Nucleotide-binding</keyword>
<keyword evidence="2" id="KW-0067">ATP-binding</keyword>
<protein>
    <submittedName>
        <fullName evidence="2">Helitron helicase</fullName>
    </submittedName>
</protein>
<name>A0A225VAC9_9STRA</name>
<evidence type="ECO:0000313" key="2">
    <source>
        <dbReference type="EMBL" id="OWZ01909.1"/>
    </source>
</evidence>
<dbReference type="AlphaFoldDB" id="A0A225VAC9"/>